<evidence type="ECO:0000256" key="4">
    <source>
        <dbReference type="ARBA" id="ARBA00023029"/>
    </source>
</evidence>
<evidence type="ECO:0000259" key="7">
    <source>
        <dbReference type="Pfam" id="PF01028"/>
    </source>
</evidence>
<name>A0ABQ0RKT9_GLUNI</name>
<keyword evidence="6" id="KW-0413">Isomerase</keyword>
<dbReference type="InterPro" id="IPR011010">
    <property type="entry name" value="DNA_brk_join_enz"/>
</dbReference>
<feature type="domain" description="DNA topoisomerase I catalytic core eukaryotic-type" evidence="7">
    <location>
        <begin position="78"/>
        <end position="283"/>
    </location>
</feature>
<keyword evidence="4" id="KW-0799">Topoisomerase</keyword>
<dbReference type="Gene3D" id="3.30.66.10">
    <property type="entry name" value="DNA topoisomerase I domain"/>
    <property type="match status" value="1"/>
</dbReference>
<dbReference type="InterPro" id="IPR013500">
    <property type="entry name" value="TopoI_cat_euk"/>
</dbReference>
<evidence type="ECO:0000259" key="8">
    <source>
        <dbReference type="Pfam" id="PF21338"/>
    </source>
</evidence>
<dbReference type="EC" id="5.6.2.1" evidence="3"/>
<organism evidence="9 10">
    <name type="scientific">Glutamicibacter nicotianae</name>
    <name type="common">Arthrobacter nicotianae</name>
    <dbReference type="NCBI Taxonomy" id="37929"/>
    <lineage>
        <taxon>Bacteria</taxon>
        <taxon>Bacillati</taxon>
        <taxon>Actinomycetota</taxon>
        <taxon>Actinomycetes</taxon>
        <taxon>Micrococcales</taxon>
        <taxon>Micrococcaceae</taxon>
        <taxon>Glutamicibacter</taxon>
    </lineage>
</organism>
<dbReference type="Gene3D" id="3.90.15.10">
    <property type="entry name" value="Topoisomerase I, Chain A, domain 3"/>
    <property type="match status" value="1"/>
</dbReference>
<reference evidence="9 10" key="1">
    <citation type="submission" date="2019-06" db="EMBL/GenBank/DDBJ databases">
        <title>Whole genome shotgun sequence of Glutamicibacter nicotianae NBRC 14234.</title>
        <authorList>
            <person name="Hosoyama A."/>
            <person name="Uohara A."/>
            <person name="Ohji S."/>
            <person name="Ichikawa N."/>
        </authorList>
    </citation>
    <scope>NUCLEOTIDE SEQUENCE [LARGE SCALE GENOMIC DNA]</scope>
    <source>
        <strain evidence="9 10">NBRC 14234</strain>
    </source>
</reference>
<dbReference type="Proteomes" id="UP000316242">
    <property type="component" value="Unassembled WGS sequence"/>
</dbReference>
<comment type="catalytic activity">
    <reaction evidence="1">
        <text>ATP-independent breakage of single-stranded DNA, followed by passage and rejoining.</text>
        <dbReference type="EC" id="5.6.2.1"/>
    </reaction>
</comment>
<dbReference type="PROSITE" id="PS52038">
    <property type="entry name" value="TOPO_IB_2"/>
    <property type="match status" value="1"/>
</dbReference>
<dbReference type="InterPro" id="IPR001631">
    <property type="entry name" value="TopoI"/>
</dbReference>
<dbReference type="SUPFAM" id="SSF55869">
    <property type="entry name" value="DNA topoisomerase I domain"/>
    <property type="match status" value="1"/>
</dbReference>
<gene>
    <name evidence="9" type="ORF">ANI01nite_16430</name>
</gene>
<sequence>MAARRTSRLPITRRRAGTGFFYLEGSRSVKDPRLLERIRKLSIPPAWQQVQIAASSRAKVQARGIDAAGRTQMIYHPEFRDRQDAAKFDRLPAFGRALPNLRRQLMRDLRRGSSDKNKVTAAVIMLLDLHLLRIGTHAYSHSNESFGAASLRSRHLAVQGHCATLDFPGKSGQEQHVKIRSRRLVKVLAELRDQPGYEIFRYLDEDGKSRLLQPSQINQYLAEHLDGEFTAKDFRTWGGSLAAFEALLEAPASAMAAEDATNLRKLAVEQAARKLGNTPEIAAGSYIDPRVLALAEDPGKLSSLRRSKSQLKTKNHLDPASRCMLRFLERTG</sequence>
<dbReference type="Gene3D" id="1.10.132.120">
    <property type="match status" value="1"/>
</dbReference>
<dbReference type="PRINTS" id="PR00416">
    <property type="entry name" value="EUTPISMRASEI"/>
</dbReference>
<keyword evidence="10" id="KW-1185">Reference proteome</keyword>
<dbReference type="Pfam" id="PF21338">
    <property type="entry name" value="Top1B_N_bact"/>
    <property type="match status" value="1"/>
</dbReference>
<evidence type="ECO:0000256" key="5">
    <source>
        <dbReference type="ARBA" id="ARBA00023125"/>
    </source>
</evidence>
<evidence type="ECO:0000313" key="10">
    <source>
        <dbReference type="Proteomes" id="UP000316242"/>
    </source>
</evidence>
<evidence type="ECO:0000313" key="9">
    <source>
        <dbReference type="EMBL" id="GEC12440.1"/>
    </source>
</evidence>
<comment type="caution">
    <text evidence="9">The sequence shown here is derived from an EMBL/GenBank/DDBJ whole genome shotgun (WGS) entry which is preliminary data.</text>
</comment>
<dbReference type="SUPFAM" id="SSF56349">
    <property type="entry name" value="DNA breaking-rejoining enzymes"/>
    <property type="match status" value="1"/>
</dbReference>
<dbReference type="EMBL" id="BJNE01000005">
    <property type="protein sequence ID" value="GEC12440.1"/>
    <property type="molecule type" value="Genomic_DNA"/>
</dbReference>
<dbReference type="RefSeq" id="WP_141357307.1">
    <property type="nucleotide sequence ID" value="NZ_BAAAWM010000001.1"/>
</dbReference>
<accession>A0ABQ0RKT9</accession>
<evidence type="ECO:0000256" key="6">
    <source>
        <dbReference type="ARBA" id="ARBA00023235"/>
    </source>
</evidence>
<keyword evidence="5" id="KW-0238">DNA-binding</keyword>
<protein>
    <recommendedName>
        <fullName evidence="3">DNA topoisomerase</fullName>
        <ecNumber evidence="3">5.6.2.1</ecNumber>
    </recommendedName>
</protein>
<dbReference type="InterPro" id="IPR035447">
    <property type="entry name" value="DNA_topo_I_N_sf"/>
</dbReference>
<proteinExistence type="inferred from homology"/>
<comment type="similarity">
    <text evidence="2">Belongs to the type IB topoisomerase family.</text>
</comment>
<evidence type="ECO:0000256" key="3">
    <source>
        <dbReference type="ARBA" id="ARBA00012891"/>
    </source>
</evidence>
<dbReference type="InterPro" id="IPR014711">
    <property type="entry name" value="TopoI_cat_a-hlx-sub_euk"/>
</dbReference>
<dbReference type="InterPro" id="IPR049331">
    <property type="entry name" value="Top1B_N_bact"/>
</dbReference>
<feature type="domain" description="DNA topoisomerase IB N-terminal" evidence="8">
    <location>
        <begin position="20"/>
        <end position="66"/>
    </location>
</feature>
<evidence type="ECO:0000256" key="1">
    <source>
        <dbReference type="ARBA" id="ARBA00000213"/>
    </source>
</evidence>
<dbReference type="Pfam" id="PF01028">
    <property type="entry name" value="Topoisom_I"/>
    <property type="match status" value="1"/>
</dbReference>
<evidence type="ECO:0000256" key="2">
    <source>
        <dbReference type="ARBA" id="ARBA00006645"/>
    </source>
</evidence>